<protein>
    <submittedName>
        <fullName evidence="3">Bacterial extracellular solute-binding, family 1 protein</fullName>
    </submittedName>
</protein>
<dbReference type="RefSeq" id="WP_115250170.1">
    <property type="nucleotide sequence ID" value="NZ_UGSP01000001.1"/>
</dbReference>
<dbReference type="GO" id="GO:0030976">
    <property type="term" value="F:thiamine pyrophosphate binding"/>
    <property type="evidence" value="ECO:0007669"/>
    <property type="project" value="TreeGrafter"/>
</dbReference>
<proteinExistence type="predicted"/>
<dbReference type="Gene3D" id="3.40.190.10">
    <property type="entry name" value="Periplasmic binding protein-like II"/>
    <property type="match status" value="2"/>
</dbReference>
<keyword evidence="1 2" id="KW-0732">Signal</keyword>
<sequence>MNVLNKNFSKIFTALCLGVSALFANPAQAEGRLTVYCSVQSSTCEKITQAFSKKYNVQTQFVRNSTGSTLSKLKAEQNNPQADVWYGGTIELHHQAADLGLLSPYRSPKQAETMPQFKALLDKKGEFTSILYMLVLGFGVNTEKFAELGIKEYPKCWKDLLDPRLKGQIQIPDPQLSGTTYTAIVTLIELLGEEKAFEYLKQLDANVSQYMKSAQVTSNLSRGESAVSVGFVHSYATEKENGAPVEAILPCEGDSYSLGGLSIIKGARNLDNAKLFVDWALSKEAQEIPWRETGVYQIPTNVNAEASPKSVDPKTLKPINIDFERFGSAEEGKRLVNKWVQEIKLKKEN</sequence>
<evidence type="ECO:0000256" key="1">
    <source>
        <dbReference type="ARBA" id="ARBA00022729"/>
    </source>
</evidence>
<dbReference type="PANTHER" id="PTHR30006">
    <property type="entry name" value="THIAMINE-BINDING PERIPLASMIC PROTEIN-RELATED"/>
    <property type="match status" value="1"/>
</dbReference>
<feature type="chain" id="PRO_5016845729" evidence="2">
    <location>
        <begin position="30"/>
        <end position="349"/>
    </location>
</feature>
<dbReference type="SUPFAM" id="SSF53850">
    <property type="entry name" value="Periplasmic binding protein-like II"/>
    <property type="match status" value="1"/>
</dbReference>
<evidence type="ECO:0000313" key="4">
    <source>
        <dbReference type="Proteomes" id="UP000255098"/>
    </source>
</evidence>
<dbReference type="GO" id="GO:0030288">
    <property type="term" value="C:outer membrane-bounded periplasmic space"/>
    <property type="evidence" value="ECO:0007669"/>
    <property type="project" value="TreeGrafter"/>
</dbReference>
<keyword evidence="4" id="KW-1185">Reference proteome</keyword>
<evidence type="ECO:0000256" key="2">
    <source>
        <dbReference type="SAM" id="SignalP"/>
    </source>
</evidence>
<dbReference type="CDD" id="cd13544">
    <property type="entry name" value="PBP2_Fbp_like_1"/>
    <property type="match status" value="1"/>
</dbReference>
<dbReference type="AlphaFoldDB" id="A0A379AR13"/>
<accession>A0A379AR13</accession>
<dbReference type="GO" id="GO:0015888">
    <property type="term" value="P:thiamine transport"/>
    <property type="evidence" value="ECO:0007669"/>
    <property type="project" value="TreeGrafter"/>
</dbReference>
<name>A0A379AR13_AVIAV</name>
<dbReference type="InterPro" id="IPR026045">
    <property type="entry name" value="Ferric-bd"/>
</dbReference>
<feature type="signal peptide" evidence="2">
    <location>
        <begin position="1"/>
        <end position="29"/>
    </location>
</feature>
<dbReference type="EMBL" id="UGSP01000001">
    <property type="protein sequence ID" value="SUB24136.1"/>
    <property type="molecule type" value="Genomic_DNA"/>
</dbReference>
<dbReference type="GeneID" id="300133374"/>
<dbReference type="PIRSF" id="PIRSF002825">
    <property type="entry name" value="CfbpA"/>
    <property type="match status" value="1"/>
</dbReference>
<organism evidence="3 4">
    <name type="scientific">Avibacterium avium</name>
    <name type="common">Pasteurella avium</name>
    <dbReference type="NCBI Taxonomy" id="751"/>
    <lineage>
        <taxon>Bacteria</taxon>
        <taxon>Pseudomonadati</taxon>
        <taxon>Pseudomonadota</taxon>
        <taxon>Gammaproteobacteria</taxon>
        <taxon>Pasteurellales</taxon>
        <taxon>Pasteurellaceae</taxon>
        <taxon>Avibacterium</taxon>
    </lineage>
</organism>
<reference evidence="3 4" key="1">
    <citation type="submission" date="2018-06" db="EMBL/GenBank/DDBJ databases">
        <authorList>
            <consortium name="Pathogen Informatics"/>
            <person name="Doyle S."/>
        </authorList>
    </citation>
    <scope>NUCLEOTIDE SEQUENCE [LARGE SCALE GENOMIC DNA]</scope>
    <source>
        <strain evidence="4">NCTC 11297</strain>
    </source>
</reference>
<dbReference type="PANTHER" id="PTHR30006:SF2">
    <property type="entry name" value="ABC TRANSPORTER SUBSTRATE-BINDING PROTEIN"/>
    <property type="match status" value="1"/>
</dbReference>
<dbReference type="Pfam" id="PF13343">
    <property type="entry name" value="SBP_bac_6"/>
    <property type="match status" value="1"/>
</dbReference>
<gene>
    <name evidence="3" type="ORF">NCTC11297_01165</name>
</gene>
<dbReference type="GO" id="GO:0030975">
    <property type="term" value="F:thiamine binding"/>
    <property type="evidence" value="ECO:0007669"/>
    <property type="project" value="TreeGrafter"/>
</dbReference>
<dbReference type="Proteomes" id="UP000255098">
    <property type="component" value="Unassembled WGS sequence"/>
</dbReference>
<evidence type="ECO:0000313" key="3">
    <source>
        <dbReference type="EMBL" id="SUB24136.1"/>
    </source>
</evidence>